<gene>
    <name evidence="2" type="ORF">AWN68_01185</name>
</gene>
<protein>
    <submittedName>
        <fullName evidence="2">Uncharacterized protein</fullName>
    </submittedName>
</protein>
<keyword evidence="1" id="KW-0812">Transmembrane</keyword>
<comment type="caution">
    <text evidence="2">The sequence shown here is derived from an EMBL/GenBank/DDBJ whole genome shotgun (WGS) entry which is preliminary data.</text>
</comment>
<feature type="transmembrane region" description="Helical" evidence="1">
    <location>
        <begin position="286"/>
        <end position="307"/>
    </location>
</feature>
<feature type="transmembrane region" description="Helical" evidence="1">
    <location>
        <begin position="79"/>
        <end position="106"/>
    </location>
</feature>
<keyword evidence="1" id="KW-0472">Membrane</keyword>
<feature type="transmembrane region" description="Helical" evidence="1">
    <location>
        <begin position="118"/>
        <end position="134"/>
    </location>
</feature>
<feature type="transmembrane region" description="Helical" evidence="1">
    <location>
        <begin position="332"/>
        <end position="349"/>
    </location>
</feature>
<keyword evidence="1" id="KW-1133">Transmembrane helix</keyword>
<organism evidence="2 3">
    <name type="scientific">Roseivirga echinicomitans</name>
    <dbReference type="NCBI Taxonomy" id="296218"/>
    <lineage>
        <taxon>Bacteria</taxon>
        <taxon>Pseudomonadati</taxon>
        <taxon>Bacteroidota</taxon>
        <taxon>Cytophagia</taxon>
        <taxon>Cytophagales</taxon>
        <taxon>Roseivirgaceae</taxon>
        <taxon>Roseivirga</taxon>
    </lineage>
</organism>
<feature type="transmembrane region" description="Helical" evidence="1">
    <location>
        <begin position="356"/>
        <end position="375"/>
    </location>
</feature>
<reference evidence="2 3" key="1">
    <citation type="submission" date="2016-01" db="EMBL/GenBank/DDBJ databases">
        <title>Genome sequencing of Roseivirga echinicomitans KMM 6058.</title>
        <authorList>
            <person name="Selvaratnam C."/>
            <person name="Thevarajoo S."/>
            <person name="Goh K.M."/>
            <person name="Ee R."/>
            <person name="Chan K.-G."/>
            <person name="Chong C.S."/>
        </authorList>
    </citation>
    <scope>NUCLEOTIDE SEQUENCE [LARGE SCALE GENOMIC DNA]</scope>
    <source>
        <strain evidence="2 3">KMM 6058</strain>
    </source>
</reference>
<sequence length="428" mass="48845">MEANPLPLILEFDQVDLSDLKVADVKSLLPATSFDSVKQKLKNGDIKIFVNQDIPLENFEESSSILERAVYVSLNTIPLILLLTIFASALIISPWSLLALLCFPIALLATPFTYNHRHLVYSILLAALVYSVIIESNLNLGLNITTLLFTLIWFHYRDQKKIDAIFRAALENEQTFLNSFLSNKVIIANNDRIFNSIDVAEEVLKKHLLEQPKELSLDDKLFFCKQCTNRAFDKYQGVVCGLTRKKPTFIADCPEYSLNKDYGLKEAQKYHRRENLNSKALFSTRLSFILIDIIIIGTTLSALSVIFKNEPLTFLNSGTVYLLLESFEEAPYFQYFMFPVLLLIFGFLAKLKLKQALLITTIIVSIDTVMLIFYKQFFYEPHIRIALVMAIGNGYLNIENAKTYSKNLAGSNAFLRSYFKDVNDQSEK</sequence>
<name>A0A150XXF2_9BACT</name>
<dbReference type="EMBL" id="LRDB01000001">
    <property type="protein sequence ID" value="KYG83447.1"/>
    <property type="molecule type" value="Genomic_DNA"/>
</dbReference>
<accession>A0A150XXF2</accession>
<dbReference type="RefSeq" id="WP_068410275.1">
    <property type="nucleotide sequence ID" value="NZ_LRDB01000001.1"/>
</dbReference>
<evidence type="ECO:0000256" key="1">
    <source>
        <dbReference type="SAM" id="Phobius"/>
    </source>
</evidence>
<dbReference type="OrthoDB" id="762068at2"/>
<dbReference type="Proteomes" id="UP000075615">
    <property type="component" value="Unassembled WGS sequence"/>
</dbReference>
<evidence type="ECO:0000313" key="3">
    <source>
        <dbReference type="Proteomes" id="UP000075615"/>
    </source>
</evidence>
<dbReference type="AlphaFoldDB" id="A0A150XXF2"/>
<feature type="transmembrane region" description="Helical" evidence="1">
    <location>
        <begin position="140"/>
        <end position="156"/>
    </location>
</feature>
<dbReference type="STRING" id="296218.AWN68_01185"/>
<evidence type="ECO:0000313" key="2">
    <source>
        <dbReference type="EMBL" id="KYG83447.1"/>
    </source>
</evidence>
<keyword evidence="3" id="KW-1185">Reference proteome</keyword>
<proteinExistence type="predicted"/>